<keyword evidence="2" id="KW-1133">Transmembrane helix</keyword>
<feature type="region of interest" description="Disordered" evidence="1">
    <location>
        <begin position="51"/>
        <end position="72"/>
    </location>
</feature>
<accession>A0ABD5MDL3</accession>
<dbReference type="EMBL" id="JBGNYA010000001">
    <property type="protein sequence ID" value="MFA1611709.1"/>
    <property type="molecule type" value="Genomic_DNA"/>
</dbReference>
<evidence type="ECO:0000256" key="1">
    <source>
        <dbReference type="SAM" id="MobiDB-lite"/>
    </source>
</evidence>
<evidence type="ECO:0000313" key="3">
    <source>
        <dbReference type="EMBL" id="MFA1611709.1"/>
    </source>
</evidence>
<protein>
    <submittedName>
        <fullName evidence="3">Uncharacterized protein</fullName>
    </submittedName>
</protein>
<sequence length="72" mass="7815">MASVILQSIGGSFESIAQIAGVAGTLVLVLMLVAAGALVYRQFYDGGIEWPDEEPDDDEVSRGGKDDEWEYY</sequence>
<reference evidence="3 4" key="1">
    <citation type="submission" date="2024-08" db="EMBL/GenBank/DDBJ databases">
        <title>Halobellus sp. MBLA0158 whole genome sequence.</title>
        <authorList>
            <person name="Hwang C.Y."/>
            <person name="Cho E.-S."/>
            <person name="Seo M.-J."/>
        </authorList>
    </citation>
    <scope>NUCLEOTIDE SEQUENCE [LARGE SCALE GENOMIC DNA]</scope>
    <source>
        <strain evidence="3 4">MBLA0158</strain>
    </source>
</reference>
<keyword evidence="2" id="KW-0812">Transmembrane</keyword>
<gene>
    <name evidence="3" type="ORF">OS889_11915</name>
</gene>
<comment type="caution">
    <text evidence="3">The sequence shown here is derived from an EMBL/GenBank/DDBJ whole genome shotgun (WGS) entry which is preliminary data.</text>
</comment>
<evidence type="ECO:0000256" key="2">
    <source>
        <dbReference type="SAM" id="Phobius"/>
    </source>
</evidence>
<dbReference type="RefSeq" id="WP_372390068.1">
    <property type="nucleotide sequence ID" value="NZ_JBGNYA010000001.1"/>
</dbReference>
<proteinExistence type="predicted"/>
<keyword evidence="4" id="KW-1185">Reference proteome</keyword>
<dbReference type="Proteomes" id="UP001570511">
    <property type="component" value="Unassembled WGS sequence"/>
</dbReference>
<dbReference type="AlphaFoldDB" id="A0ABD5MDL3"/>
<organism evidence="3 4">
    <name type="scientific">Halobellus rubicundus</name>
    <dbReference type="NCBI Taxonomy" id="2996466"/>
    <lineage>
        <taxon>Archaea</taxon>
        <taxon>Methanobacteriati</taxon>
        <taxon>Methanobacteriota</taxon>
        <taxon>Stenosarchaea group</taxon>
        <taxon>Halobacteria</taxon>
        <taxon>Halobacteriales</taxon>
        <taxon>Haloferacaceae</taxon>
        <taxon>Halobellus</taxon>
    </lineage>
</organism>
<keyword evidence="2" id="KW-0472">Membrane</keyword>
<feature type="transmembrane region" description="Helical" evidence="2">
    <location>
        <begin position="16"/>
        <end position="40"/>
    </location>
</feature>
<name>A0ABD5MDL3_9EURY</name>
<evidence type="ECO:0000313" key="4">
    <source>
        <dbReference type="Proteomes" id="UP001570511"/>
    </source>
</evidence>